<feature type="region of interest" description="Disordered" evidence="1">
    <location>
        <begin position="299"/>
        <end position="328"/>
    </location>
</feature>
<feature type="compositionally biased region" description="Gly residues" evidence="1">
    <location>
        <begin position="8"/>
        <end position="25"/>
    </location>
</feature>
<proteinExistence type="predicted"/>
<dbReference type="OrthoDB" id="4325599at2"/>
<sequence>MTDPKRSAGGGAGDGRRGGLGGAAGRGRTAATEAAAEETVQLLRLGRDPYPHTLSTGAPALPAPAPETADLVRRARLGECGAVHRLCARAMRPARRIVRRYLRPAEKEAMEEVLFDACRRAVHALQQTAQGDRTFGFEREVKIGVRLAASDHVLRQEVTGDDRRIDETLLAYDVLASLPSHHADVLWAVDVEGEPAGRYSPGLLQTGRDALVDAYLWRGLRRTGPVEGRGDHLSYLTAASYVRRELTAGGTADVQTHLEGCTLCRLLTAEATAPGTSLPSELTRAVTARHEQGRGWARWRGGPTARATRGTRRPAPSGGDGAVRLTGR</sequence>
<name>A0A3M0HVR7_9ACTN</name>
<protein>
    <submittedName>
        <fullName evidence="2">Uncharacterized protein</fullName>
    </submittedName>
</protein>
<accession>A0A3M0HVR7</accession>
<evidence type="ECO:0000256" key="1">
    <source>
        <dbReference type="SAM" id="MobiDB-lite"/>
    </source>
</evidence>
<dbReference type="RefSeq" id="WP_121895073.1">
    <property type="nucleotide sequence ID" value="NZ_PENI01000047.1"/>
</dbReference>
<dbReference type="EMBL" id="PENI01000047">
    <property type="protein sequence ID" value="RMB80120.1"/>
    <property type="molecule type" value="Genomic_DNA"/>
</dbReference>
<feature type="region of interest" description="Disordered" evidence="1">
    <location>
        <begin position="1"/>
        <end position="35"/>
    </location>
</feature>
<reference evidence="2 3" key="1">
    <citation type="submission" date="2017-11" db="EMBL/GenBank/DDBJ databases">
        <title>Draft genome of actinobacteria isolated from guarana (Paullinia cupana (Mart.) Ducke.</title>
        <authorList>
            <person name="Siqueira K.A."/>
            <person name="Liotti R.G."/>
            <person name="Mendes T.A.O."/>
            <person name="Soares M.A."/>
        </authorList>
    </citation>
    <scope>NUCLEOTIDE SEQUENCE [LARGE SCALE GENOMIC DNA]</scope>
    <source>
        <strain evidence="2 3">193</strain>
    </source>
</reference>
<evidence type="ECO:0000313" key="3">
    <source>
        <dbReference type="Proteomes" id="UP000270471"/>
    </source>
</evidence>
<feature type="compositionally biased region" description="Low complexity" evidence="1">
    <location>
        <begin position="26"/>
        <end position="35"/>
    </location>
</feature>
<evidence type="ECO:0000313" key="2">
    <source>
        <dbReference type="EMBL" id="RMB80120.1"/>
    </source>
</evidence>
<gene>
    <name evidence="2" type="ORF">CTZ28_41985</name>
</gene>
<dbReference type="AlphaFoldDB" id="A0A3M0HVR7"/>
<feature type="compositionally biased region" description="Low complexity" evidence="1">
    <location>
        <begin position="299"/>
        <end position="316"/>
    </location>
</feature>
<comment type="caution">
    <text evidence="2">The sequence shown here is derived from an EMBL/GenBank/DDBJ whole genome shotgun (WGS) entry which is preliminary data.</text>
</comment>
<dbReference type="Proteomes" id="UP000270471">
    <property type="component" value="Unassembled WGS sequence"/>
</dbReference>
<organism evidence="2 3">
    <name type="scientific">Streptomyces shenzhenensis</name>
    <dbReference type="NCBI Taxonomy" id="943815"/>
    <lineage>
        <taxon>Bacteria</taxon>
        <taxon>Bacillati</taxon>
        <taxon>Actinomycetota</taxon>
        <taxon>Actinomycetes</taxon>
        <taxon>Kitasatosporales</taxon>
        <taxon>Streptomycetaceae</taxon>
        <taxon>Streptomyces</taxon>
    </lineage>
</organism>
<keyword evidence="3" id="KW-1185">Reference proteome</keyword>